<evidence type="ECO:0000256" key="1">
    <source>
        <dbReference type="ARBA" id="ARBA00004123"/>
    </source>
</evidence>
<keyword evidence="7" id="KW-0539">Nucleus</keyword>
<feature type="compositionally biased region" description="Low complexity" evidence="9">
    <location>
        <begin position="7"/>
        <end position="16"/>
    </location>
</feature>
<name>A0A2J8A5E3_9CHLO</name>
<dbReference type="InterPro" id="IPR015418">
    <property type="entry name" value="Eaf6"/>
</dbReference>
<dbReference type="GO" id="GO:0006325">
    <property type="term" value="P:chromatin organization"/>
    <property type="evidence" value="ECO:0007669"/>
    <property type="project" value="UniProtKB-KW"/>
</dbReference>
<dbReference type="GO" id="GO:0000123">
    <property type="term" value="C:histone acetyltransferase complex"/>
    <property type="evidence" value="ECO:0007669"/>
    <property type="project" value="InterPro"/>
</dbReference>
<keyword evidence="6" id="KW-0804">Transcription</keyword>
<comment type="subcellular location">
    <subcellularLocation>
        <location evidence="1">Nucleus</location>
    </subcellularLocation>
</comment>
<evidence type="ECO:0000256" key="6">
    <source>
        <dbReference type="ARBA" id="ARBA00023163"/>
    </source>
</evidence>
<feature type="coiled-coil region" evidence="8">
    <location>
        <begin position="57"/>
        <end position="84"/>
    </location>
</feature>
<sequence length="133" mass="14021">MPRGVKPDGAPAPAEPKGAKGAKGKALSVAKAPLKKKEKDVKEQKAPADGGSGGFDMAELEKKRKELADQLQKCEVQIHRLESQYLDTANPQGNALRGYDALLSATAVSAQKAHFRPEDRIFSGSSTSGGLGH</sequence>
<comment type="similarity">
    <text evidence="2">Belongs to the EAF6 family.</text>
</comment>
<dbReference type="Proteomes" id="UP000236333">
    <property type="component" value="Unassembled WGS sequence"/>
</dbReference>
<gene>
    <name evidence="10" type="ORF">TSOC_005782</name>
</gene>
<evidence type="ECO:0000256" key="9">
    <source>
        <dbReference type="SAM" id="MobiDB-lite"/>
    </source>
</evidence>
<reference evidence="10 11" key="1">
    <citation type="journal article" date="2017" name="Mol. Biol. Evol.">
        <title>The 4-celled Tetrabaena socialis nuclear genome reveals the essential components for genetic control of cell number at the origin of multicellularity in the volvocine lineage.</title>
        <authorList>
            <person name="Featherston J."/>
            <person name="Arakaki Y."/>
            <person name="Hanschen E.R."/>
            <person name="Ferris P.J."/>
            <person name="Michod R.E."/>
            <person name="Olson B.J.S.C."/>
            <person name="Nozaki H."/>
            <person name="Durand P.M."/>
        </authorList>
    </citation>
    <scope>NUCLEOTIDE SEQUENCE [LARGE SCALE GENOMIC DNA]</scope>
    <source>
        <strain evidence="10 11">NIES-571</strain>
    </source>
</reference>
<keyword evidence="3" id="KW-0156">Chromatin regulator</keyword>
<feature type="compositionally biased region" description="Basic and acidic residues" evidence="9">
    <location>
        <begin position="35"/>
        <end position="46"/>
    </location>
</feature>
<protein>
    <submittedName>
        <fullName evidence="10">Chromatin modification-related protein MEAF6</fullName>
    </submittedName>
</protein>
<dbReference type="PANTHER" id="PTHR13476">
    <property type="entry name" value="CHROMATIN MODIFICATION-RELATED PROTEIN MEAF6"/>
    <property type="match status" value="1"/>
</dbReference>
<evidence type="ECO:0000256" key="2">
    <source>
        <dbReference type="ARBA" id="ARBA00010916"/>
    </source>
</evidence>
<dbReference type="EMBL" id="PGGS01000163">
    <property type="protein sequence ID" value="PNH07752.1"/>
    <property type="molecule type" value="Genomic_DNA"/>
</dbReference>
<keyword evidence="4" id="KW-0805">Transcription regulation</keyword>
<dbReference type="Pfam" id="PF09340">
    <property type="entry name" value="NuA4"/>
    <property type="match status" value="1"/>
</dbReference>
<dbReference type="GO" id="GO:0005634">
    <property type="term" value="C:nucleus"/>
    <property type="evidence" value="ECO:0007669"/>
    <property type="project" value="UniProtKB-SubCell"/>
</dbReference>
<dbReference type="AlphaFoldDB" id="A0A2J8A5E3"/>
<proteinExistence type="inferred from homology"/>
<evidence type="ECO:0000256" key="8">
    <source>
        <dbReference type="SAM" id="Coils"/>
    </source>
</evidence>
<dbReference type="OrthoDB" id="440324at2759"/>
<evidence type="ECO:0000313" key="10">
    <source>
        <dbReference type="EMBL" id="PNH07752.1"/>
    </source>
</evidence>
<evidence type="ECO:0000256" key="7">
    <source>
        <dbReference type="ARBA" id="ARBA00023242"/>
    </source>
</evidence>
<evidence type="ECO:0000256" key="3">
    <source>
        <dbReference type="ARBA" id="ARBA00022853"/>
    </source>
</evidence>
<evidence type="ECO:0000256" key="4">
    <source>
        <dbReference type="ARBA" id="ARBA00023015"/>
    </source>
</evidence>
<keyword evidence="11" id="KW-1185">Reference proteome</keyword>
<comment type="caution">
    <text evidence="10">The sequence shown here is derived from an EMBL/GenBank/DDBJ whole genome shotgun (WGS) entry which is preliminary data.</text>
</comment>
<keyword evidence="5 8" id="KW-0175">Coiled coil</keyword>
<accession>A0A2J8A5E3</accession>
<evidence type="ECO:0000256" key="5">
    <source>
        <dbReference type="ARBA" id="ARBA00023054"/>
    </source>
</evidence>
<organism evidence="10 11">
    <name type="scientific">Tetrabaena socialis</name>
    <dbReference type="NCBI Taxonomy" id="47790"/>
    <lineage>
        <taxon>Eukaryota</taxon>
        <taxon>Viridiplantae</taxon>
        <taxon>Chlorophyta</taxon>
        <taxon>core chlorophytes</taxon>
        <taxon>Chlorophyceae</taxon>
        <taxon>CS clade</taxon>
        <taxon>Chlamydomonadales</taxon>
        <taxon>Tetrabaenaceae</taxon>
        <taxon>Tetrabaena</taxon>
    </lineage>
</organism>
<evidence type="ECO:0000313" key="11">
    <source>
        <dbReference type="Proteomes" id="UP000236333"/>
    </source>
</evidence>
<feature type="region of interest" description="Disordered" evidence="9">
    <location>
        <begin position="1"/>
        <end position="56"/>
    </location>
</feature>